<evidence type="ECO:0000259" key="1">
    <source>
        <dbReference type="Pfam" id="PF07944"/>
    </source>
</evidence>
<sequence length="600" mass="64096">MTAPVRLQHGRAPLGITEVTLTPGSYLGDLQDLNASATLPHAIGKLDESGVIANLASPGGEAHRGFGFSDSDLYKTLEAVGWEIARTGTTAFDGFLDSSYRLLRAAQQPDGYLNSWGLSADSPGRWVDLQWGHELYSAGHLIQAAVALNRAGRGELMAIARPVADLIVRRFAHEGTCGHPEIETALVELYRETGEPGYLTSAKGFVERRGNPVQHTKPFGPAYFQDHAPVRDAEDATGHAVRQLYLDAGCVDVAVETGDADLLAAVQRRWDSAHRRRMFITGGMGSHFQDESFGDDHELASERSYAETCAAIADLHLSWRLLLATGEARYGQAMERVLYNAIPAAVSEDGTSFTYANPLQVRTGGRVVEYNSGRQPWFSCACCPPNVARLRASLAAYLAFADDEGLAIALPAAATLELPPQVGTGRVVITGDLEAGSLTVTPEADFLPGMGLRIRVPEWATSPQVDGAPAPVENGWLSLDTAARSTVTLDVTPTAMVADARVDAVRGSVAVQAGPTVLCAEAHDNREVDALAIDPNRPLTGDPTGATGSGAVLATGEALYRRFGEPAGDPEATPVTLIPYREWGRRGRVAMRVWLPTVDL</sequence>
<dbReference type="EMBL" id="CP019606">
    <property type="protein sequence ID" value="AQP46882.1"/>
    <property type="molecule type" value="Genomic_DNA"/>
</dbReference>
<dbReference type="RefSeq" id="WP_077685196.1">
    <property type="nucleotide sequence ID" value="NZ_CP019606.1"/>
</dbReference>
<dbReference type="InterPro" id="IPR012878">
    <property type="entry name" value="Beta-AFase-like_GH127_cat"/>
</dbReference>
<evidence type="ECO:0000313" key="4">
    <source>
        <dbReference type="Proteomes" id="UP000188145"/>
    </source>
</evidence>
<evidence type="ECO:0000313" key="3">
    <source>
        <dbReference type="EMBL" id="AQP46882.1"/>
    </source>
</evidence>
<dbReference type="Pfam" id="PF20737">
    <property type="entry name" value="Glyco_hydro127C"/>
    <property type="match status" value="1"/>
</dbReference>
<dbReference type="PANTHER" id="PTHR43465">
    <property type="entry name" value="DUF1680 DOMAIN PROTEIN (AFU_ORTHOLOGUE AFUA_1G08910)"/>
    <property type="match status" value="1"/>
</dbReference>
<dbReference type="OrthoDB" id="9757939at2"/>
<dbReference type="InterPro" id="IPR049174">
    <property type="entry name" value="Beta-AFase-like"/>
</dbReference>
<organism evidence="3 4">
    <name type="scientific">Tessaracoccus aquimaris</name>
    <dbReference type="NCBI Taxonomy" id="1332264"/>
    <lineage>
        <taxon>Bacteria</taxon>
        <taxon>Bacillati</taxon>
        <taxon>Actinomycetota</taxon>
        <taxon>Actinomycetes</taxon>
        <taxon>Propionibacteriales</taxon>
        <taxon>Propionibacteriaceae</taxon>
        <taxon>Tessaracoccus</taxon>
    </lineage>
</organism>
<feature type="domain" description="Non-reducing end beta-L-arabinofuranosidase-like GH127 catalytic" evidence="1">
    <location>
        <begin position="19"/>
        <end position="394"/>
    </location>
</feature>
<dbReference type="SUPFAM" id="SSF48208">
    <property type="entry name" value="Six-hairpin glycosidases"/>
    <property type="match status" value="1"/>
</dbReference>
<name>A0A1Q2CL98_9ACTN</name>
<dbReference type="AlphaFoldDB" id="A0A1Q2CL98"/>
<dbReference type="PANTHER" id="PTHR43465:SF2">
    <property type="entry name" value="DUF1680 DOMAIN PROTEIN (AFU_ORTHOLOGUE AFUA_1G08910)"/>
    <property type="match status" value="1"/>
</dbReference>
<feature type="domain" description="Non-reducing end beta-L-arabinofuranosidase-like GH127 C-terminal" evidence="2">
    <location>
        <begin position="495"/>
        <end position="596"/>
    </location>
</feature>
<proteinExistence type="predicted"/>
<reference evidence="4" key="1">
    <citation type="submission" date="2017-02" db="EMBL/GenBank/DDBJ databases">
        <title>Tessaracoccus aquaemaris sp. nov., isolated from the intestine of a Korean rockfish, Sebastes schlegelii, in a marine aquaculture pond.</title>
        <authorList>
            <person name="Tak E.J."/>
            <person name="Bae J.-W."/>
        </authorList>
    </citation>
    <scope>NUCLEOTIDE SEQUENCE [LARGE SCALE GENOMIC DNA]</scope>
    <source>
        <strain evidence="4">NSG39</strain>
    </source>
</reference>
<dbReference type="Proteomes" id="UP000188145">
    <property type="component" value="Chromosome"/>
</dbReference>
<protein>
    <recommendedName>
        <fullName evidence="5">Glycosyl hydrolase</fullName>
    </recommendedName>
</protein>
<dbReference type="Pfam" id="PF07944">
    <property type="entry name" value="Beta-AFase-like_GH127_cat"/>
    <property type="match status" value="1"/>
</dbReference>
<dbReference type="KEGG" id="tes:BW730_04430"/>
<dbReference type="STRING" id="1332264.BW730_04430"/>
<evidence type="ECO:0008006" key="5">
    <source>
        <dbReference type="Google" id="ProtNLM"/>
    </source>
</evidence>
<dbReference type="InterPro" id="IPR049049">
    <property type="entry name" value="Beta-AFase-like_GH127_C"/>
</dbReference>
<gene>
    <name evidence="3" type="ORF">BW730_04430</name>
</gene>
<accession>A0A1Q2CL98</accession>
<dbReference type="GO" id="GO:0005975">
    <property type="term" value="P:carbohydrate metabolic process"/>
    <property type="evidence" value="ECO:0007669"/>
    <property type="project" value="InterPro"/>
</dbReference>
<dbReference type="InterPro" id="IPR008928">
    <property type="entry name" value="6-hairpin_glycosidase_sf"/>
</dbReference>
<keyword evidence="4" id="KW-1185">Reference proteome</keyword>
<evidence type="ECO:0000259" key="2">
    <source>
        <dbReference type="Pfam" id="PF20737"/>
    </source>
</evidence>